<keyword evidence="6 7" id="KW-0012">Acyltransferase</keyword>
<accession>L1IV71</accession>
<dbReference type="GeneID" id="17296502"/>
<dbReference type="PaxDb" id="55529-EKX39730"/>
<dbReference type="Pfam" id="PF01529">
    <property type="entry name" value="DHHC"/>
    <property type="match status" value="1"/>
</dbReference>
<reference evidence="11" key="2">
    <citation type="submission" date="2012-11" db="EMBL/GenBank/DDBJ databases">
        <authorList>
            <person name="Kuo A."/>
            <person name="Curtis B.A."/>
            <person name="Tanifuji G."/>
            <person name="Burki F."/>
            <person name="Gruber A."/>
            <person name="Irimia M."/>
            <person name="Maruyama S."/>
            <person name="Arias M.C."/>
            <person name="Ball S.G."/>
            <person name="Gile G.H."/>
            <person name="Hirakawa Y."/>
            <person name="Hopkins J.F."/>
            <person name="Rensing S.A."/>
            <person name="Schmutz J."/>
            <person name="Symeonidi A."/>
            <person name="Elias M."/>
            <person name="Eveleigh R.J."/>
            <person name="Herman E.K."/>
            <person name="Klute M.J."/>
            <person name="Nakayama T."/>
            <person name="Obornik M."/>
            <person name="Reyes-Prieto A."/>
            <person name="Armbrust E.V."/>
            <person name="Aves S.J."/>
            <person name="Beiko R.G."/>
            <person name="Coutinho P."/>
            <person name="Dacks J.B."/>
            <person name="Durnford D.G."/>
            <person name="Fast N.M."/>
            <person name="Green B.R."/>
            <person name="Grisdale C."/>
            <person name="Hempe F."/>
            <person name="Henrissat B."/>
            <person name="Hoppner M.P."/>
            <person name="Ishida K.-I."/>
            <person name="Kim E."/>
            <person name="Koreny L."/>
            <person name="Kroth P.G."/>
            <person name="Liu Y."/>
            <person name="Malik S.-B."/>
            <person name="Maier U.G."/>
            <person name="McRose D."/>
            <person name="Mock T."/>
            <person name="Neilson J.A."/>
            <person name="Onodera N.T."/>
            <person name="Poole A.M."/>
            <person name="Pritham E.J."/>
            <person name="Richards T.A."/>
            <person name="Rocap G."/>
            <person name="Roy S.W."/>
            <person name="Sarai C."/>
            <person name="Schaack S."/>
            <person name="Shirato S."/>
            <person name="Slamovits C.H."/>
            <person name="Spencer D.F."/>
            <person name="Suzuki S."/>
            <person name="Worden A.Z."/>
            <person name="Zauner S."/>
            <person name="Barry K."/>
            <person name="Bell C."/>
            <person name="Bharti A.K."/>
            <person name="Crow J.A."/>
            <person name="Grimwood J."/>
            <person name="Kramer R."/>
            <person name="Lindquist E."/>
            <person name="Lucas S."/>
            <person name="Salamov A."/>
            <person name="McFadden G.I."/>
            <person name="Lane C.E."/>
            <person name="Keeling P.J."/>
            <person name="Gray M.W."/>
            <person name="Grigoriev I.V."/>
            <person name="Archibald J.M."/>
        </authorList>
    </citation>
    <scope>NUCLEOTIDE SEQUENCE</scope>
    <source>
        <strain evidence="11">CCMP2712</strain>
    </source>
</reference>
<dbReference type="OMA" id="GRCILNM"/>
<evidence type="ECO:0000259" key="8">
    <source>
        <dbReference type="Pfam" id="PF01529"/>
    </source>
</evidence>
<comment type="catalytic activity">
    <reaction evidence="7">
        <text>L-cysteinyl-[protein] + hexadecanoyl-CoA = S-hexadecanoyl-L-cysteinyl-[protein] + CoA</text>
        <dbReference type="Rhea" id="RHEA:36683"/>
        <dbReference type="Rhea" id="RHEA-COMP:10131"/>
        <dbReference type="Rhea" id="RHEA-COMP:11032"/>
        <dbReference type="ChEBI" id="CHEBI:29950"/>
        <dbReference type="ChEBI" id="CHEBI:57287"/>
        <dbReference type="ChEBI" id="CHEBI:57379"/>
        <dbReference type="ChEBI" id="CHEBI:74151"/>
        <dbReference type="EC" id="2.3.1.225"/>
    </reaction>
</comment>
<evidence type="ECO:0000256" key="6">
    <source>
        <dbReference type="ARBA" id="ARBA00023315"/>
    </source>
</evidence>
<dbReference type="GO" id="GO:0016020">
    <property type="term" value="C:membrane"/>
    <property type="evidence" value="ECO:0007669"/>
    <property type="project" value="UniProtKB-SubCell"/>
</dbReference>
<dbReference type="AlphaFoldDB" id="L1IV71"/>
<keyword evidence="11" id="KW-1185">Reference proteome</keyword>
<reference evidence="10" key="3">
    <citation type="submission" date="2015-06" db="UniProtKB">
        <authorList>
            <consortium name="EnsemblProtists"/>
        </authorList>
    </citation>
    <scope>IDENTIFICATION</scope>
</reference>
<keyword evidence="3 7" id="KW-0812">Transmembrane</keyword>
<dbReference type="EMBL" id="JH993037">
    <property type="protein sequence ID" value="EKX39730.1"/>
    <property type="molecule type" value="Genomic_DNA"/>
</dbReference>
<evidence type="ECO:0000256" key="5">
    <source>
        <dbReference type="ARBA" id="ARBA00023136"/>
    </source>
</evidence>
<feature type="transmembrane region" description="Helical" evidence="7">
    <location>
        <begin position="31"/>
        <end position="54"/>
    </location>
</feature>
<evidence type="ECO:0000256" key="3">
    <source>
        <dbReference type="ARBA" id="ARBA00022692"/>
    </source>
</evidence>
<dbReference type="KEGG" id="gtt:GUITHDRAFT_48650"/>
<dbReference type="eggNOG" id="KOG1313">
    <property type="taxonomic scope" value="Eukaryota"/>
</dbReference>
<comment type="caution">
    <text evidence="7">Lacks conserved residue(s) required for the propagation of feature annotation.</text>
</comment>
<dbReference type="PROSITE" id="PS50216">
    <property type="entry name" value="DHHC"/>
    <property type="match status" value="1"/>
</dbReference>
<dbReference type="PANTHER" id="PTHR12246">
    <property type="entry name" value="PALMITOYLTRANSFERASE ZDHHC16"/>
    <property type="match status" value="1"/>
</dbReference>
<dbReference type="STRING" id="905079.L1IV71"/>
<dbReference type="EnsemblProtists" id="EKX39730">
    <property type="protein sequence ID" value="EKX39730"/>
    <property type="gene ID" value="GUITHDRAFT_48650"/>
</dbReference>
<organism evidence="9">
    <name type="scientific">Guillardia theta (strain CCMP2712)</name>
    <name type="common">Cryptophyte</name>
    <dbReference type="NCBI Taxonomy" id="905079"/>
    <lineage>
        <taxon>Eukaryota</taxon>
        <taxon>Cryptophyceae</taxon>
        <taxon>Pyrenomonadales</taxon>
        <taxon>Geminigeraceae</taxon>
        <taxon>Guillardia</taxon>
    </lineage>
</organism>
<feature type="domain" description="Palmitoyltransferase DHHC" evidence="8">
    <location>
        <begin position="1"/>
        <end position="58"/>
    </location>
</feature>
<evidence type="ECO:0000256" key="7">
    <source>
        <dbReference type="RuleBase" id="RU079119"/>
    </source>
</evidence>
<reference evidence="9 11" key="1">
    <citation type="journal article" date="2012" name="Nature">
        <title>Algal genomes reveal evolutionary mosaicism and the fate of nucleomorphs.</title>
        <authorList>
            <consortium name="DOE Joint Genome Institute"/>
            <person name="Curtis B.A."/>
            <person name="Tanifuji G."/>
            <person name="Burki F."/>
            <person name="Gruber A."/>
            <person name="Irimia M."/>
            <person name="Maruyama S."/>
            <person name="Arias M.C."/>
            <person name="Ball S.G."/>
            <person name="Gile G.H."/>
            <person name="Hirakawa Y."/>
            <person name="Hopkins J.F."/>
            <person name="Kuo A."/>
            <person name="Rensing S.A."/>
            <person name="Schmutz J."/>
            <person name="Symeonidi A."/>
            <person name="Elias M."/>
            <person name="Eveleigh R.J."/>
            <person name="Herman E.K."/>
            <person name="Klute M.J."/>
            <person name="Nakayama T."/>
            <person name="Obornik M."/>
            <person name="Reyes-Prieto A."/>
            <person name="Armbrust E.V."/>
            <person name="Aves S.J."/>
            <person name="Beiko R.G."/>
            <person name="Coutinho P."/>
            <person name="Dacks J.B."/>
            <person name="Durnford D.G."/>
            <person name="Fast N.M."/>
            <person name="Green B.R."/>
            <person name="Grisdale C.J."/>
            <person name="Hempel F."/>
            <person name="Henrissat B."/>
            <person name="Hoppner M.P."/>
            <person name="Ishida K."/>
            <person name="Kim E."/>
            <person name="Koreny L."/>
            <person name="Kroth P.G."/>
            <person name="Liu Y."/>
            <person name="Malik S.B."/>
            <person name="Maier U.G."/>
            <person name="McRose D."/>
            <person name="Mock T."/>
            <person name="Neilson J.A."/>
            <person name="Onodera N.T."/>
            <person name="Poole A.M."/>
            <person name="Pritham E.J."/>
            <person name="Richards T.A."/>
            <person name="Rocap G."/>
            <person name="Roy S.W."/>
            <person name="Sarai C."/>
            <person name="Schaack S."/>
            <person name="Shirato S."/>
            <person name="Slamovits C.H."/>
            <person name="Spencer D.F."/>
            <person name="Suzuki S."/>
            <person name="Worden A.Z."/>
            <person name="Zauner S."/>
            <person name="Barry K."/>
            <person name="Bell C."/>
            <person name="Bharti A.K."/>
            <person name="Crow J.A."/>
            <person name="Grimwood J."/>
            <person name="Kramer R."/>
            <person name="Lindquist E."/>
            <person name="Lucas S."/>
            <person name="Salamov A."/>
            <person name="McFadden G.I."/>
            <person name="Lane C.E."/>
            <person name="Keeling P.J."/>
            <person name="Gray M.W."/>
            <person name="Grigoriev I.V."/>
            <person name="Archibald J.M."/>
        </authorList>
    </citation>
    <scope>NUCLEOTIDE SEQUENCE</scope>
    <source>
        <strain evidence="9 11">CCMP2712</strain>
    </source>
</reference>
<sequence length="64" mass="7533">HHCRRCGYCVEGMDHHCFYINNCVGDRNHRYFILFLFWVSLSTLFVAVCSFLTLQSARSNIQVC</sequence>
<feature type="non-terminal residue" evidence="9">
    <location>
        <position position="1"/>
    </location>
</feature>
<dbReference type="InterPro" id="IPR001594">
    <property type="entry name" value="Palmitoyltrfase_DHHC"/>
</dbReference>
<dbReference type="RefSeq" id="XP_005826710.1">
    <property type="nucleotide sequence ID" value="XM_005826653.1"/>
</dbReference>
<dbReference type="GO" id="GO:0019706">
    <property type="term" value="F:protein-cysteine S-palmitoyltransferase activity"/>
    <property type="evidence" value="ECO:0007669"/>
    <property type="project" value="UniProtKB-EC"/>
</dbReference>
<evidence type="ECO:0000256" key="1">
    <source>
        <dbReference type="ARBA" id="ARBA00004141"/>
    </source>
</evidence>
<keyword evidence="2 7" id="KW-0808">Transferase</keyword>
<gene>
    <name evidence="9" type="ORF">GUITHDRAFT_48650</name>
</gene>
<dbReference type="InterPro" id="IPR039859">
    <property type="entry name" value="PFA4/ZDH16/20/ERF2-like"/>
</dbReference>
<evidence type="ECO:0000256" key="4">
    <source>
        <dbReference type="ARBA" id="ARBA00022989"/>
    </source>
</evidence>
<evidence type="ECO:0000313" key="9">
    <source>
        <dbReference type="EMBL" id="EKX39730.1"/>
    </source>
</evidence>
<evidence type="ECO:0000256" key="2">
    <source>
        <dbReference type="ARBA" id="ARBA00022679"/>
    </source>
</evidence>
<evidence type="ECO:0000313" key="10">
    <source>
        <dbReference type="EnsemblProtists" id="EKX39730"/>
    </source>
</evidence>
<dbReference type="Proteomes" id="UP000011087">
    <property type="component" value="Unassembled WGS sequence"/>
</dbReference>
<dbReference type="HOGENOM" id="CLU_2874827_0_0_1"/>
<evidence type="ECO:0000313" key="11">
    <source>
        <dbReference type="Proteomes" id="UP000011087"/>
    </source>
</evidence>
<comment type="similarity">
    <text evidence="7">Belongs to the DHHC palmitoyltransferase family.</text>
</comment>
<comment type="subcellular location">
    <subcellularLocation>
        <location evidence="1">Membrane</location>
        <topology evidence="1">Multi-pass membrane protein</topology>
    </subcellularLocation>
</comment>
<keyword evidence="4 7" id="KW-1133">Transmembrane helix</keyword>
<protein>
    <recommendedName>
        <fullName evidence="7">Palmitoyltransferase</fullName>
        <ecNumber evidence="7">2.3.1.225</ecNumber>
    </recommendedName>
</protein>
<name>L1IV71_GUITC</name>
<dbReference type="EC" id="2.3.1.225" evidence="7"/>
<comment type="domain">
    <text evidence="7">The DHHC domain is required for palmitoyltransferase activity.</text>
</comment>
<proteinExistence type="inferred from homology"/>
<dbReference type="OrthoDB" id="331948at2759"/>
<feature type="non-terminal residue" evidence="9">
    <location>
        <position position="64"/>
    </location>
</feature>
<keyword evidence="5 7" id="KW-0472">Membrane</keyword>